<protein>
    <submittedName>
        <fullName evidence="6">Uncharacterized protein</fullName>
    </submittedName>
</protein>
<evidence type="ECO:0000256" key="1">
    <source>
        <dbReference type="ARBA" id="ARBA00022723"/>
    </source>
</evidence>
<dbReference type="PANTHER" id="PTHR10218">
    <property type="entry name" value="GTP-BINDING PROTEIN ALPHA SUBUNIT"/>
    <property type="match status" value="1"/>
</dbReference>
<dbReference type="Pfam" id="PF00503">
    <property type="entry name" value="G-alpha"/>
    <property type="match status" value="1"/>
</dbReference>
<keyword evidence="3" id="KW-0342">GTP-binding</keyword>
<evidence type="ECO:0000313" key="6">
    <source>
        <dbReference type="EMBL" id="PVD38895.1"/>
    </source>
</evidence>
<evidence type="ECO:0000313" key="7">
    <source>
        <dbReference type="Proteomes" id="UP000245119"/>
    </source>
</evidence>
<dbReference type="GO" id="GO:0005737">
    <property type="term" value="C:cytoplasm"/>
    <property type="evidence" value="ECO:0007669"/>
    <property type="project" value="TreeGrafter"/>
</dbReference>
<reference evidence="6 7" key="1">
    <citation type="submission" date="2018-04" db="EMBL/GenBank/DDBJ databases">
        <title>The genome of golden apple snail Pomacea canaliculata provides insight into stress tolerance and invasive adaptation.</title>
        <authorList>
            <person name="Liu C."/>
            <person name="Liu B."/>
            <person name="Ren Y."/>
            <person name="Zhang Y."/>
            <person name="Wang H."/>
            <person name="Li S."/>
            <person name="Jiang F."/>
            <person name="Yin L."/>
            <person name="Zhang G."/>
            <person name="Qian W."/>
            <person name="Fan W."/>
        </authorList>
    </citation>
    <scope>NUCLEOTIDE SEQUENCE [LARGE SCALE GENOMIC DNA]</scope>
    <source>
        <strain evidence="6">SZHN2017</strain>
        <tissue evidence="6">Muscle</tissue>
    </source>
</reference>
<dbReference type="GO" id="GO:0003924">
    <property type="term" value="F:GTPase activity"/>
    <property type="evidence" value="ECO:0007669"/>
    <property type="project" value="InterPro"/>
</dbReference>
<name>A0A2T7PZP2_POMCA</name>
<keyword evidence="4" id="KW-0807">Transducer</keyword>
<dbReference type="OrthoDB" id="5817230at2759"/>
<evidence type="ECO:0000256" key="5">
    <source>
        <dbReference type="PIRSR" id="PIRSR601019-2"/>
    </source>
</evidence>
<dbReference type="GO" id="GO:0005525">
    <property type="term" value="F:GTP binding"/>
    <property type="evidence" value="ECO:0007669"/>
    <property type="project" value="UniProtKB-KW"/>
</dbReference>
<keyword evidence="5" id="KW-0460">Magnesium</keyword>
<dbReference type="PRINTS" id="PR00318">
    <property type="entry name" value="GPROTEINA"/>
</dbReference>
<sequence length="249" mass="28163">METESQERCALKALDYSVCILPGSLRPEIACTNPGEPEAIHDDWEHRRDKATTPLYYTCVCATFIPSTSDIIHVYASTCGVCDHDVTIGGTTFQLTEMGGRSLTSLKLLRFFDNVSSIVFMASCADVERSLRHGALTSGFEETRLFFQTIARDPFLVKLPIILLFTKLDLLVAKSNKFDLKSVFPDFIGNTHDVEDVKNYVFTTFKEKCGARRIYHHFLLGTDSHKVQSVFADVRRDIRDNLLRKVIPE</sequence>
<comment type="caution">
    <text evidence="6">The sequence shown here is derived from an EMBL/GenBank/DDBJ whole genome shotgun (WGS) entry which is preliminary data.</text>
</comment>
<keyword evidence="1 5" id="KW-0479">Metal-binding</keyword>
<dbReference type="GO" id="GO:0031683">
    <property type="term" value="F:G-protein beta/gamma-subunit complex binding"/>
    <property type="evidence" value="ECO:0007669"/>
    <property type="project" value="InterPro"/>
</dbReference>
<keyword evidence="2" id="KW-0547">Nucleotide-binding</keyword>
<evidence type="ECO:0000256" key="2">
    <source>
        <dbReference type="ARBA" id="ARBA00022741"/>
    </source>
</evidence>
<dbReference type="GO" id="GO:0007188">
    <property type="term" value="P:adenylate cyclase-modulating G protein-coupled receptor signaling pathway"/>
    <property type="evidence" value="ECO:0007669"/>
    <property type="project" value="TreeGrafter"/>
</dbReference>
<dbReference type="PROSITE" id="PS51882">
    <property type="entry name" value="G_ALPHA"/>
    <property type="match status" value="1"/>
</dbReference>
<organism evidence="6 7">
    <name type="scientific">Pomacea canaliculata</name>
    <name type="common">Golden apple snail</name>
    <dbReference type="NCBI Taxonomy" id="400727"/>
    <lineage>
        <taxon>Eukaryota</taxon>
        <taxon>Metazoa</taxon>
        <taxon>Spiralia</taxon>
        <taxon>Lophotrochozoa</taxon>
        <taxon>Mollusca</taxon>
        <taxon>Gastropoda</taxon>
        <taxon>Caenogastropoda</taxon>
        <taxon>Architaenioglossa</taxon>
        <taxon>Ampullarioidea</taxon>
        <taxon>Ampullariidae</taxon>
        <taxon>Pomacea</taxon>
    </lineage>
</organism>
<proteinExistence type="predicted"/>
<dbReference type="GO" id="GO:0001664">
    <property type="term" value="F:G protein-coupled receptor binding"/>
    <property type="evidence" value="ECO:0007669"/>
    <property type="project" value="TreeGrafter"/>
</dbReference>
<dbReference type="SMART" id="SM00275">
    <property type="entry name" value="G_alpha"/>
    <property type="match status" value="1"/>
</dbReference>
<dbReference type="InterPro" id="IPR027417">
    <property type="entry name" value="P-loop_NTPase"/>
</dbReference>
<dbReference type="GO" id="GO:0005834">
    <property type="term" value="C:heterotrimeric G-protein complex"/>
    <property type="evidence" value="ECO:0007669"/>
    <property type="project" value="TreeGrafter"/>
</dbReference>
<evidence type="ECO:0000256" key="3">
    <source>
        <dbReference type="ARBA" id="ARBA00023134"/>
    </source>
</evidence>
<dbReference type="PANTHER" id="PTHR10218:SF302">
    <property type="entry name" value="GUANINE NUCLEOTIDE-BINDING PROTEIN ALPHA-5 SUBUNIT"/>
    <property type="match status" value="1"/>
</dbReference>
<dbReference type="InterPro" id="IPR001019">
    <property type="entry name" value="Gprotein_alpha_su"/>
</dbReference>
<dbReference type="GO" id="GO:0046872">
    <property type="term" value="F:metal ion binding"/>
    <property type="evidence" value="ECO:0007669"/>
    <property type="project" value="UniProtKB-KW"/>
</dbReference>
<feature type="binding site" evidence="5">
    <location>
        <position position="78"/>
    </location>
    <ligand>
        <name>Mg(2+)</name>
        <dbReference type="ChEBI" id="CHEBI:18420"/>
    </ligand>
</feature>
<dbReference type="SUPFAM" id="SSF52540">
    <property type="entry name" value="P-loop containing nucleoside triphosphate hydrolases"/>
    <property type="match status" value="1"/>
</dbReference>
<dbReference type="AlphaFoldDB" id="A0A2T7PZP2"/>
<gene>
    <name evidence="6" type="ORF">C0Q70_01520</name>
</gene>
<dbReference type="STRING" id="400727.A0A2T7PZP2"/>
<dbReference type="Proteomes" id="UP000245119">
    <property type="component" value="Linkage Group LG1"/>
</dbReference>
<dbReference type="Gene3D" id="3.40.50.300">
    <property type="entry name" value="P-loop containing nucleotide triphosphate hydrolases"/>
    <property type="match status" value="1"/>
</dbReference>
<evidence type="ECO:0000256" key="4">
    <source>
        <dbReference type="ARBA" id="ARBA00023224"/>
    </source>
</evidence>
<dbReference type="EMBL" id="PZQS01000001">
    <property type="protein sequence ID" value="PVD38895.1"/>
    <property type="molecule type" value="Genomic_DNA"/>
</dbReference>
<dbReference type="FunFam" id="3.40.50.300:FF:000692">
    <property type="entry name" value="Guanine nucleotide-binding protein subunit alpha"/>
    <property type="match status" value="1"/>
</dbReference>
<accession>A0A2T7PZP2</accession>
<keyword evidence="7" id="KW-1185">Reference proteome</keyword>